<dbReference type="GO" id="GO:0005506">
    <property type="term" value="F:iron ion binding"/>
    <property type="evidence" value="ECO:0007669"/>
    <property type="project" value="InterPro"/>
</dbReference>
<keyword evidence="1" id="KW-0812">Transmembrane</keyword>
<feature type="domain" description="Rubredoxin-like" evidence="3">
    <location>
        <begin position="71"/>
        <end position="115"/>
    </location>
</feature>
<dbReference type="EMBL" id="CDMZ01001026">
    <property type="protein sequence ID" value="CEM25908.1"/>
    <property type="molecule type" value="Genomic_DNA"/>
</dbReference>
<organism evidence="4">
    <name type="scientific">Chromera velia CCMP2878</name>
    <dbReference type="NCBI Taxonomy" id="1169474"/>
    <lineage>
        <taxon>Eukaryota</taxon>
        <taxon>Sar</taxon>
        <taxon>Alveolata</taxon>
        <taxon>Colpodellida</taxon>
        <taxon>Chromeraceae</taxon>
        <taxon>Chromera</taxon>
    </lineage>
</organism>
<sequence length="158" mass="17220">MKFFICIAACSLLSTCTGFVINARQSPRLQRRSSRVVESLPELPLSSETATDFATELAAQKSYTPPEGYWQGEWYCADCGYIYDPADFGGRFFEDQSNKFKCPQCAGPRRRFAKKVGDKIGEKLGGSDAPIYVISIIGLLITVAVAVWASGEVSAPAS</sequence>
<dbReference type="PROSITE" id="PS50903">
    <property type="entry name" value="RUBREDOXIN_LIKE"/>
    <property type="match status" value="1"/>
</dbReference>
<dbReference type="Gene3D" id="2.20.28.10">
    <property type="match status" value="1"/>
</dbReference>
<dbReference type="InterPro" id="IPR024934">
    <property type="entry name" value="Rubredoxin-like_dom"/>
</dbReference>
<keyword evidence="1" id="KW-1133">Transmembrane helix</keyword>
<evidence type="ECO:0000256" key="2">
    <source>
        <dbReference type="SAM" id="SignalP"/>
    </source>
</evidence>
<evidence type="ECO:0000313" key="4">
    <source>
        <dbReference type="EMBL" id="CEM25908.1"/>
    </source>
</evidence>
<feature type="chain" id="PRO_5005189764" description="Rubredoxin-like domain-containing protein" evidence="2">
    <location>
        <begin position="19"/>
        <end position="158"/>
    </location>
</feature>
<protein>
    <recommendedName>
        <fullName evidence="3">Rubredoxin-like domain-containing protein</fullName>
    </recommendedName>
</protein>
<dbReference type="PANTHER" id="PTHR48136:SF1">
    <property type="entry name" value="RUBREDOXIN-LIKE SUPERFAMILY PROTEIN"/>
    <property type="match status" value="1"/>
</dbReference>
<dbReference type="SUPFAM" id="SSF57802">
    <property type="entry name" value="Rubredoxin-like"/>
    <property type="match status" value="1"/>
</dbReference>
<dbReference type="PANTHER" id="PTHR48136">
    <property type="entry name" value="RUBREDOXIN-LIKE SUPERFAMILY PROTEIN"/>
    <property type="match status" value="1"/>
</dbReference>
<accession>A0A0G4GB71</accession>
<proteinExistence type="predicted"/>
<reference evidence="4" key="1">
    <citation type="submission" date="2014-11" db="EMBL/GenBank/DDBJ databases">
        <authorList>
            <person name="Otto D Thomas"/>
            <person name="Naeem Raeece"/>
        </authorList>
    </citation>
    <scope>NUCLEOTIDE SEQUENCE</scope>
</reference>
<evidence type="ECO:0000259" key="3">
    <source>
        <dbReference type="PROSITE" id="PS50903"/>
    </source>
</evidence>
<dbReference type="VEuPathDB" id="CryptoDB:Cvel_4424"/>
<name>A0A0G4GB71_9ALVE</name>
<evidence type="ECO:0000256" key="1">
    <source>
        <dbReference type="SAM" id="Phobius"/>
    </source>
</evidence>
<feature type="signal peptide" evidence="2">
    <location>
        <begin position="1"/>
        <end position="18"/>
    </location>
</feature>
<keyword evidence="1" id="KW-0472">Membrane</keyword>
<keyword evidence="2" id="KW-0732">Signal</keyword>
<gene>
    <name evidence="4" type="ORF">Cvel_4424</name>
</gene>
<feature type="transmembrane region" description="Helical" evidence="1">
    <location>
        <begin position="129"/>
        <end position="149"/>
    </location>
</feature>
<dbReference type="AlphaFoldDB" id="A0A0G4GB71"/>